<dbReference type="GO" id="GO:0009306">
    <property type="term" value="P:protein secretion"/>
    <property type="evidence" value="ECO:0007669"/>
    <property type="project" value="InterPro"/>
</dbReference>
<name>A0A9P4Z317_9HYPO</name>
<dbReference type="RefSeq" id="XP_035324965.1">
    <property type="nucleotide sequence ID" value="XM_035462035.1"/>
</dbReference>
<proteinExistence type="predicted"/>
<dbReference type="OrthoDB" id="2155101at2759"/>
<evidence type="ECO:0000256" key="1">
    <source>
        <dbReference type="SAM" id="MobiDB-lite"/>
    </source>
</evidence>
<sequence length="55" mass="5912">MPAPTYVISRIADPIFAVVVGLSAAATRITREEKDKGKTTSETIHTGLRKPVETS</sequence>
<gene>
    <name evidence="2" type="ORF">GMORB2_0049</name>
</gene>
<evidence type="ECO:0000313" key="2">
    <source>
        <dbReference type="EMBL" id="KAF4126313.1"/>
    </source>
</evidence>
<dbReference type="Pfam" id="PF11654">
    <property type="entry name" value="NCE101"/>
    <property type="match status" value="1"/>
</dbReference>
<dbReference type="InterPro" id="IPR024242">
    <property type="entry name" value="NCE101"/>
</dbReference>
<comment type="caution">
    <text evidence="2">The sequence shown here is derived from an EMBL/GenBank/DDBJ whole genome shotgun (WGS) entry which is preliminary data.</text>
</comment>
<feature type="compositionally biased region" description="Basic and acidic residues" evidence="1">
    <location>
        <begin position="30"/>
        <end position="39"/>
    </location>
</feature>
<organism evidence="2 3">
    <name type="scientific">Geosmithia morbida</name>
    <dbReference type="NCBI Taxonomy" id="1094350"/>
    <lineage>
        <taxon>Eukaryota</taxon>
        <taxon>Fungi</taxon>
        <taxon>Dikarya</taxon>
        <taxon>Ascomycota</taxon>
        <taxon>Pezizomycotina</taxon>
        <taxon>Sordariomycetes</taxon>
        <taxon>Hypocreomycetidae</taxon>
        <taxon>Hypocreales</taxon>
        <taxon>Bionectriaceae</taxon>
        <taxon>Geosmithia</taxon>
    </lineage>
</organism>
<feature type="region of interest" description="Disordered" evidence="1">
    <location>
        <begin position="30"/>
        <end position="55"/>
    </location>
</feature>
<dbReference type="Proteomes" id="UP000749293">
    <property type="component" value="Unassembled WGS sequence"/>
</dbReference>
<dbReference type="GeneID" id="55966279"/>
<evidence type="ECO:0000313" key="3">
    <source>
        <dbReference type="Proteomes" id="UP000749293"/>
    </source>
</evidence>
<accession>A0A9P4Z317</accession>
<dbReference type="EMBL" id="JAANYQ010000001">
    <property type="protein sequence ID" value="KAF4126313.1"/>
    <property type="molecule type" value="Genomic_DNA"/>
</dbReference>
<keyword evidence="3" id="KW-1185">Reference proteome</keyword>
<protein>
    <submittedName>
        <fullName evidence="2">Uncharacterized protein</fullName>
    </submittedName>
</protein>
<reference evidence="2" key="1">
    <citation type="submission" date="2020-03" db="EMBL/GenBank/DDBJ databases">
        <title>Site-based positive gene gene selection in Geosmithia morbida across the United States reveals a broad range of putative effectors and factors for local host and environmental adapation.</title>
        <authorList>
            <person name="Onufrak A."/>
            <person name="Murdoch R.W."/>
            <person name="Gazis R."/>
            <person name="Huff M."/>
            <person name="Staton M."/>
            <person name="Klingeman W."/>
            <person name="Hadziabdic D."/>
        </authorList>
    </citation>
    <scope>NUCLEOTIDE SEQUENCE</scope>
    <source>
        <strain evidence="2">1262</strain>
    </source>
</reference>
<dbReference type="AlphaFoldDB" id="A0A9P4Z317"/>